<dbReference type="PANTHER" id="PTHR23407:SF1">
    <property type="entry name" value="5-FORMYLTETRAHYDROFOLATE CYCLO-LIGASE"/>
    <property type="match status" value="1"/>
</dbReference>
<sequence>MTKKELRAQIRQRNRELLTAESRKVWSLAIVERIRGLDLFKKARRIGLYHALPDEPDLAGLLREYAHTKQLFIPRVEGDDIAFYAYTGEADLEAEGAYGIAEPTADAATAVDPSSLDLLLVPGVAFDRKGSRMGRGKGYYDRFLPATQARLIGVTFSYRLLADLPTDPWDRPMEGVITDSETLLL</sequence>
<comment type="similarity">
    <text evidence="1 5">Belongs to the 5-formyltetrahydrofolate cyclo-ligase family.</text>
</comment>
<dbReference type="Gene3D" id="3.40.50.10420">
    <property type="entry name" value="NagB/RpiA/CoA transferase-like"/>
    <property type="match status" value="1"/>
</dbReference>
<name>A0A0A2F6T0_9PORP</name>
<evidence type="ECO:0000256" key="2">
    <source>
        <dbReference type="ARBA" id="ARBA00022741"/>
    </source>
</evidence>
<evidence type="ECO:0000313" key="7">
    <source>
        <dbReference type="Proteomes" id="UP000030130"/>
    </source>
</evidence>
<accession>A0A0A2F6T0</accession>
<organism evidence="6 7">
    <name type="scientific">Porphyromonas gulae</name>
    <dbReference type="NCBI Taxonomy" id="111105"/>
    <lineage>
        <taxon>Bacteria</taxon>
        <taxon>Pseudomonadati</taxon>
        <taxon>Bacteroidota</taxon>
        <taxon>Bacteroidia</taxon>
        <taxon>Bacteroidales</taxon>
        <taxon>Porphyromonadaceae</taxon>
        <taxon>Porphyromonas</taxon>
    </lineage>
</organism>
<keyword evidence="2 4" id="KW-0547">Nucleotide-binding</keyword>
<dbReference type="RefSeq" id="WP_039420882.1">
    <property type="nucleotide sequence ID" value="NZ_JRAI01000048.1"/>
</dbReference>
<reference evidence="6 7" key="1">
    <citation type="submission" date="2014-08" db="EMBL/GenBank/DDBJ databases">
        <title>Porphyromonas gulae strain:COT-052_OH1451 Genome sequencing.</title>
        <authorList>
            <person name="Wallis C."/>
            <person name="Deusch O."/>
            <person name="O'Flynn C."/>
            <person name="Davis I."/>
            <person name="Jospin G."/>
            <person name="Darling A.E."/>
            <person name="Coil D.A."/>
            <person name="Alexiev A."/>
            <person name="Horsfall A."/>
            <person name="Kirkwood N."/>
            <person name="Harris S."/>
            <person name="Eisen J.A."/>
        </authorList>
    </citation>
    <scope>NUCLEOTIDE SEQUENCE [LARGE SCALE GENOMIC DNA]</scope>
    <source>
        <strain evidence="7">COT-052 OH1451</strain>
    </source>
</reference>
<dbReference type="Pfam" id="PF01812">
    <property type="entry name" value="5-FTHF_cyc-lig"/>
    <property type="match status" value="1"/>
</dbReference>
<keyword evidence="3 4" id="KW-0067">ATP-binding</keyword>
<dbReference type="InterPro" id="IPR037171">
    <property type="entry name" value="NagB/RpiA_transferase-like"/>
</dbReference>
<dbReference type="SUPFAM" id="SSF100950">
    <property type="entry name" value="NagB/RpiA/CoA transferase-like"/>
    <property type="match status" value="1"/>
</dbReference>
<dbReference type="AlphaFoldDB" id="A0A0A2F6T0"/>
<dbReference type="GO" id="GO:0030272">
    <property type="term" value="F:5-formyltetrahydrofolate cyclo-ligase activity"/>
    <property type="evidence" value="ECO:0007669"/>
    <property type="project" value="UniProtKB-EC"/>
</dbReference>
<protein>
    <recommendedName>
        <fullName evidence="5">5-formyltetrahydrofolate cyclo-ligase</fullName>
        <ecNumber evidence="5">6.3.3.2</ecNumber>
    </recommendedName>
</protein>
<dbReference type="STRING" id="111105.HR09_01835"/>
<dbReference type="EC" id="6.3.3.2" evidence="5"/>
<dbReference type="InterPro" id="IPR002698">
    <property type="entry name" value="FTHF_cligase"/>
</dbReference>
<keyword evidence="5" id="KW-0479">Metal-binding</keyword>
<dbReference type="NCBIfam" id="TIGR02727">
    <property type="entry name" value="MTHFS_bact"/>
    <property type="match status" value="1"/>
</dbReference>
<keyword evidence="6" id="KW-0436">Ligase</keyword>
<feature type="binding site" evidence="4">
    <location>
        <begin position="132"/>
        <end position="140"/>
    </location>
    <ligand>
        <name>ATP</name>
        <dbReference type="ChEBI" id="CHEBI:30616"/>
    </ligand>
</feature>
<dbReference type="PIRSF" id="PIRSF006806">
    <property type="entry name" value="FTHF_cligase"/>
    <property type="match status" value="1"/>
</dbReference>
<dbReference type="GO" id="GO:0009396">
    <property type="term" value="P:folic acid-containing compound biosynthetic process"/>
    <property type="evidence" value="ECO:0007669"/>
    <property type="project" value="TreeGrafter"/>
</dbReference>
<dbReference type="InterPro" id="IPR024185">
    <property type="entry name" value="FTHF_cligase-like_sf"/>
</dbReference>
<evidence type="ECO:0000313" key="6">
    <source>
        <dbReference type="EMBL" id="KGN85755.1"/>
    </source>
</evidence>
<feature type="binding site" evidence="4">
    <location>
        <position position="55"/>
    </location>
    <ligand>
        <name>substrate</name>
    </ligand>
</feature>
<gene>
    <name evidence="6" type="ORF">HR08_05125</name>
</gene>
<dbReference type="GO" id="GO:0046872">
    <property type="term" value="F:metal ion binding"/>
    <property type="evidence" value="ECO:0007669"/>
    <property type="project" value="UniProtKB-KW"/>
</dbReference>
<dbReference type="OrthoDB" id="9801938at2"/>
<comment type="cofactor">
    <cofactor evidence="5">
        <name>Mg(2+)</name>
        <dbReference type="ChEBI" id="CHEBI:18420"/>
    </cofactor>
</comment>
<comment type="catalytic activity">
    <reaction evidence="5">
        <text>(6S)-5-formyl-5,6,7,8-tetrahydrofolate + ATP = (6R)-5,10-methenyltetrahydrofolate + ADP + phosphate</text>
        <dbReference type="Rhea" id="RHEA:10488"/>
        <dbReference type="ChEBI" id="CHEBI:30616"/>
        <dbReference type="ChEBI" id="CHEBI:43474"/>
        <dbReference type="ChEBI" id="CHEBI:57455"/>
        <dbReference type="ChEBI" id="CHEBI:57457"/>
        <dbReference type="ChEBI" id="CHEBI:456216"/>
        <dbReference type="EC" id="6.3.3.2"/>
    </reaction>
</comment>
<dbReference type="EMBL" id="JRAI01000048">
    <property type="protein sequence ID" value="KGN85755.1"/>
    <property type="molecule type" value="Genomic_DNA"/>
</dbReference>
<dbReference type="eggNOG" id="COG0212">
    <property type="taxonomic scope" value="Bacteria"/>
</dbReference>
<dbReference type="Proteomes" id="UP000030130">
    <property type="component" value="Unassembled WGS sequence"/>
</dbReference>
<evidence type="ECO:0000256" key="5">
    <source>
        <dbReference type="RuleBase" id="RU361279"/>
    </source>
</evidence>
<proteinExistence type="inferred from homology"/>
<evidence type="ECO:0000256" key="4">
    <source>
        <dbReference type="PIRSR" id="PIRSR006806-1"/>
    </source>
</evidence>
<keyword evidence="5" id="KW-0460">Magnesium</keyword>
<feature type="binding site" evidence="4">
    <location>
        <begin position="3"/>
        <end position="7"/>
    </location>
    <ligand>
        <name>ATP</name>
        <dbReference type="ChEBI" id="CHEBI:30616"/>
    </ligand>
</feature>
<dbReference type="PANTHER" id="PTHR23407">
    <property type="entry name" value="ATPASE INHIBITOR/5-FORMYLTETRAHYDROFOLATE CYCLO-LIGASE"/>
    <property type="match status" value="1"/>
</dbReference>
<dbReference type="GO" id="GO:0035999">
    <property type="term" value="P:tetrahydrofolate interconversion"/>
    <property type="evidence" value="ECO:0007669"/>
    <property type="project" value="TreeGrafter"/>
</dbReference>
<evidence type="ECO:0000256" key="1">
    <source>
        <dbReference type="ARBA" id="ARBA00010638"/>
    </source>
</evidence>
<dbReference type="GO" id="GO:0005524">
    <property type="term" value="F:ATP binding"/>
    <property type="evidence" value="ECO:0007669"/>
    <property type="project" value="UniProtKB-KW"/>
</dbReference>
<comment type="caution">
    <text evidence="6">The sequence shown here is derived from an EMBL/GenBank/DDBJ whole genome shotgun (WGS) entry which is preliminary data.</text>
</comment>
<evidence type="ECO:0000256" key="3">
    <source>
        <dbReference type="ARBA" id="ARBA00022840"/>
    </source>
</evidence>